<accession>A0A9P6BDQ3</accession>
<name>A0A9P6BDQ3_9AGAM</name>
<gene>
    <name evidence="2" type="ORF">BS47DRAFT_1271816</name>
</gene>
<sequence>LKTWIPMHDSFLDSMLWGDGRGYALDTLGCPDCEAPGQSGTIHCEECFGGALLCPFMSLYIPLALLILTPYEVWNGRSFNNTSLKDLSLIIQLSHPNALCPNPKAGPTLFVIFHTNGLHALNVCFCDCTQAVPLYQQLLCSHWFPATVLQPQTCVTFQLLHHFHLQTLQSNISAYHFYEALIQETDNTGLTP</sequence>
<reference evidence="2" key="1">
    <citation type="journal article" date="2020" name="Nat. Commun.">
        <title>Large-scale genome sequencing of mycorrhizal fungi provides insights into the early evolution of symbiotic traits.</title>
        <authorList>
            <person name="Miyauchi S."/>
            <person name="Kiss E."/>
            <person name="Kuo A."/>
            <person name="Drula E."/>
            <person name="Kohler A."/>
            <person name="Sanchez-Garcia M."/>
            <person name="Morin E."/>
            <person name="Andreopoulos B."/>
            <person name="Barry K.W."/>
            <person name="Bonito G."/>
            <person name="Buee M."/>
            <person name="Carver A."/>
            <person name="Chen C."/>
            <person name="Cichocki N."/>
            <person name="Clum A."/>
            <person name="Culley D."/>
            <person name="Crous P.W."/>
            <person name="Fauchery L."/>
            <person name="Girlanda M."/>
            <person name="Hayes R.D."/>
            <person name="Keri Z."/>
            <person name="LaButti K."/>
            <person name="Lipzen A."/>
            <person name="Lombard V."/>
            <person name="Magnuson J."/>
            <person name="Maillard F."/>
            <person name="Murat C."/>
            <person name="Nolan M."/>
            <person name="Ohm R.A."/>
            <person name="Pangilinan J."/>
            <person name="Pereira M.F."/>
            <person name="Perotto S."/>
            <person name="Peter M."/>
            <person name="Pfister S."/>
            <person name="Riley R."/>
            <person name="Sitrit Y."/>
            <person name="Stielow J.B."/>
            <person name="Szollosi G."/>
            <person name="Zifcakova L."/>
            <person name="Stursova M."/>
            <person name="Spatafora J.W."/>
            <person name="Tedersoo L."/>
            <person name="Vaario L.M."/>
            <person name="Yamada A."/>
            <person name="Yan M."/>
            <person name="Wang P."/>
            <person name="Xu J."/>
            <person name="Bruns T."/>
            <person name="Baldrian P."/>
            <person name="Vilgalys R."/>
            <person name="Dunand C."/>
            <person name="Henrissat B."/>
            <person name="Grigoriev I.V."/>
            <person name="Hibbett D."/>
            <person name="Nagy L.G."/>
            <person name="Martin F.M."/>
        </authorList>
    </citation>
    <scope>NUCLEOTIDE SEQUENCE</scope>
    <source>
        <strain evidence="2">UP504</strain>
    </source>
</reference>
<comment type="caution">
    <text evidence="2">The sequence shown here is derived from an EMBL/GenBank/DDBJ whole genome shotgun (WGS) entry which is preliminary data.</text>
</comment>
<evidence type="ECO:0000259" key="1">
    <source>
        <dbReference type="Pfam" id="PF18803"/>
    </source>
</evidence>
<dbReference type="AlphaFoldDB" id="A0A9P6BDQ3"/>
<protein>
    <recommendedName>
        <fullName evidence="1">CxC2-like cysteine cluster KDZ transposase-associated domain-containing protein</fullName>
    </recommendedName>
</protein>
<evidence type="ECO:0000313" key="3">
    <source>
        <dbReference type="Proteomes" id="UP000886523"/>
    </source>
</evidence>
<dbReference type="Pfam" id="PF18803">
    <property type="entry name" value="CxC2"/>
    <property type="match status" value="1"/>
</dbReference>
<organism evidence="2 3">
    <name type="scientific">Hydnum rufescens UP504</name>
    <dbReference type="NCBI Taxonomy" id="1448309"/>
    <lineage>
        <taxon>Eukaryota</taxon>
        <taxon>Fungi</taxon>
        <taxon>Dikarya</taxon>
        <taxon>Basidiomycota</taxon>
        <taxon>Agaricomycotina</taxon>
        <taxon>Agaricomycetes</taxon>
        <taxon>Cantharellales</taxon>
        <taxon>Hydnaceae</taxon>
        <taxon>Hydnum</taxon>
    </lineage>
</organism>
<dbReference type="Proteomes" id="UP000886523">
    <property type="component" value="Unassembled WGS sequence"/>
</dbReference>
<feature type="non-terminal residue" evidence="2">
    <location>
        <position position="1"/>
    </location>
</feature>
<keyword evidence="3" id="KW-1185">Reference proteome</keyword>
<feature type="domain" description="CxC2-like cysteine cluster KDZ transposase-associated" evidence="1">
    <location>
        <begin position="84"/>
        <end position="189"/>
    </location>
</feature>
<feature type="non-terminal residue" evidence="2">
    <location>
        <position position="192"/>
    </location>
</feature>
<proteinExistence type="predicted"/>
<evidence type="ECO:0000313" key="2">
    <source>
        <dbReference type="EMBL" id="KAF9521041.1"/>
    </source>
</evidence>
<dbReference type="EMBL" id="MU128909">
    <property type="protein sequence ID" value="KAF9521041.1"/>
    <property type="molecule type" value="Genomic_DNA"/>
</dbReference>
<dbReference type="OrthoDB" id="3235114at2759"/>
<dbReference type="InterPro" id="IPR041457">
    <property type="entry name" value="CxC2_KDZ-assoc"/>
</dbReference>